<evidence type="ECO:0000313" key="2">
    <source>
        <dbReference type="EMBL" id="XCO74501.1"/>
    </source>
</evidence>
<keyword evidence="3" id="KW-1185">Reference proteome</keyword>
<evidence type="ECO:0000313" key="1">
    <source>
        <dbReference type="EMBL" id="MEI2455595.1"/>
    </source>
</evidence>
<dbReference type="AlphaFoldDB" id="A0AAU8MR34"/>
<proteinExistence type="predicted"/>
<reference evidence="1 3" key="1">
    <citation type="submission" date="2024-02" db="EMBL/GenBank/DDBJ databases">
        <title>Lysobacter Genome Sequencing and Mining.</title>
        <authorList>
            <person name="Bierman J."/>
            <person name="Walker M.C."/>
        </authorList>
    </citation>
    <scope>NUCLEOTIDE SEQUENCE [LARGE SCALE GENOMIC DNA]</scope>
    <source>
        <strain evidence="1 3">PB6250</strain>
    </source>
</reference>
<dbReference type="RefSeq" id="WP_336131977.1">
    <property type="nucleotide sequence ID" value="NZ_CP159925.1"/>
</dbReference>
<reference evidence="2" key="2">
    <citation type="submission" date="2024-06" db="EMBL/GenBank/DDBJ databases">
        <authorList>
            <person name="Li S."/>
        </authorList>
    </citation>
    <scope>NUCLEOTIDE SEQUENCE</scope>
    <source>
        <strain evidence="2">SR10</strain>
    </source>
</reference>
<name>A0AAU8MR34_9GAMM</name>
<dbReference type="EMBL" id="CP159925">
    <property type="protein sequence ID" value="XCO74501.1"/>
    <property type="molecule type" value="Genomic_DNA"/>
</dbReference>
<evidence type="ECO:0000313" key="3">
    <source>
        <dbReference type="Proteomes" id="UP001387215"/>
    </source>
</evidence>
<protein>
    <submittedName>
        <fullName evidence="2">Uncharacterized protein</fullName>
    </submittedName>
</protein>
<accession>A0AAU8MR34</accession>
<dbReference type="Proteomes" id="UP001387215">
    <property type="component" value="Unassembled WGS sequence"/>
</dbReference>
<sequence length="216" mass="24042">MSNYLPEQLLHIGHFTLDLYPYVSQPDPQEGSTAIQYGGDFKSSYAPLPARNKLGLVQLIFPQTKVFEQTKPNAWNVDKRAPDTGQSQFMAQCLYGSDNGRIANSKFDGPQRHLGADLCWLVDTPREFCKNIAPNLVSTATLTKFANYAVDLVTGKFVNAGMLWGYYVLPPGGAHQPYTLYVQPPQETRLRDSNEHIKAIADFLKTTADKVKSNIG</sequence>
<gene>
    <name evidence="2" type="ORF">ABU614_19300</name>
    <name evidence="1" type="ORF">V2J18_12980</name>
</gene>
<dbReference type="EMBL" id="JBANDL010000002">
    <property type="protein sequence ID" value="MEI2455595.1"/>
    <property type="molecule type" value="Genomic_DNA"/>
</dbReference>
<organism evidence="2">
    <name type="scientific">Lysobacter firmicutimachus</name>
    <dbReference type="NCBI Taxonomy" id="1792846"/>
    <lineage>
        <taxon>Bacteria</taxon>
        <taxon>Pseudomonadati</taxon>
        <taxon>Pseudomonadota</taxon>
        <taxon>Gammaproteobacteria</taxon>
        <taxon>Lysobacterales</taxon>
        <taxon>Lysobacteraceae</taxon>
        <taxon>Lysobacter</taxon>
    </lineage>
</organism>